<dbReference type="AlphaFoldDB" id="A0AAP9GBE9"/>
<evidence type="ECO:0000313" key="1">
    <source>
        <dbReference type="EMBL" id="QGH46865.1"/>
    </source>
</evidence>
<organism evidence="1 2">
    <name type="scientific">Vibrio owensii</name>
    <dbReference type="NCBI Taxonomy" id="696485"/>
    <lineage>
        <taxon>Bacteria</taxon>
        <taxon>Pseudomonadati</taxon>
        <taxon>Pseudomonadota</taxon>
        <taxon>Gammaproteobacteria</taxon>
        <taxon>Vibrionales</taxon>
        <taxon>Vibrionaceae</taxon>
        <taxon>Vibrio</taxon>
    </lineage>
</organism>
<dbReference type="EMBL" id="CP045859">
    <property type="protein sequence ID" value="QGH46865.1"/>
    <property type="molecule type" value="Genomic_DNA"/>
</dbReference>
<evidence type="ECO:0000313" key="2">
    <source>
        <dbReference type="Proteomes" id="UP000390336"/>
    </source>
</evidence>
<proteinExistence type="predicted"/>
<reference evidence="1 2" key="1">
    <citation type="journal article" date="2015" name="Genome Announc.">
        <title>Draft Genome Sequence of Vibrio owensii Strain SH-14, Which Causes Shrimp Acute Hepatopancreatic Necrosis Disease.</title>
        <authorList>
            <person name="Liu L."/>
            <person name="Xiao J."/>
            <person name="Xia X."/>
            <person name="Pan Y."/>
            <person name="Yan S."/>
            <person name="Wang Y."/>
        </authorList>
    </citation>
    <scope>NUCLEOTIDE SEQUENCE [LARGE SCALE GENOMIC DNA]</scope>
    <source>
        <strain evidence="1 2">SH14</strain>
    </source>
</reference>
<name>A0AAP9GBE9_9VIBR</name>
<accession>A0AAP9GBE9</accession>
<dbReference type="RefSeq" id="WP_054824858.1">
    <property type="nucleotide sequence ID" value="NZ_CP045859.1"/>
</dbReference>
<gene>
    <name evidence="1" type="ORF">APZ19_07090</name>
</gene>
<dbReference type="Proteomes" id="UP000390336">
    <property type="component" value="Chromosome 1"/>
</dbReference>
<sequence length="244" mass="28508">MHNKDWRINAVLELAQDAYVPWNGSVLKKGSVGNTTSTVKLSKKKYLNVPVPNATAICLKVSFECYKNAKEIRINNGFDKSIKKEVYFKSDKDAIDYIELMFESVIMAFTALEAFANEHIPDNFEIWENKNSKIIVERKGKQEIERFSSTMDKFDRLLPQVMDIDSPKGKKCWQDLRSLKVIRDRIIHMKSDDRRSSGHDVSTIWNSVFKLEPPYKQALSIMKYFIDSMDETPRWYKLCEFKNL</sequence>
<protein>
    <submittedName>
        <fullName evidence="1">Uncharacterized protein</fullName>
    </submittedName>
</protein>